<evidence type="ECO:0000256" key="2">
    <source>
        <dbReference type="SAM" id="SignalP"/>
    </source>
</evidence>
<keyword evidence="2" id="KW-0732">Signal</keyword>
<evidence type="ECO:0000313" key="3">
    <source>
        <dbReference type="EMBL" id="OYX34790.1"/>
    </source>
</evidence>
<proteinExistence type="predicted"/>
<feature type="region of interest" description="Disordered" evidence="1">
    <location>
        <begin position="129"/>
        <end position="159"/>
    </location>
</feature>
<reference evidence="3 4" key="1">
    <citation type="submission" date="2017-03" db="EMBL/GenBank/DDBJ databases">
        <title>Lifting the veil on microbial sulfur biogeochemistry in mining wastewaters.</title>
        <authorList>
            <person name="Kantor R.S."/>
            <person name="Colenbrander Nelson T."/>
            <person name="Marshall S."/>
            <person name="Bennett D."/>
            <person name="Apte S."/>
            <person name="Camacho D."/>
            <person name="Thomas B.C."/>
            <person name="Warren L.A."/>
            <person name="Banfield J.F."/>
        </authorList>
    </citation>
    <scope>NUCLEOTIDE SEQUENCE [LARGE SCALE GENOMIC DNA]</scope>
    <source>
        <strain evidence="3">32-69-9</strain>
    </source>
</reference>
<evidence type="ECO:0000313" key="4">
    <source>
        <dbReference type="Proteomes" id="UP000215595"/>
    </source>
</evidence>
<dbReference type="AlphaFoldDB" id="A0A258FQB8"/>
<evidence type="ECO:0000256" key="1">
    <source>
        <dbReference type="SAM" id="MobiDB-lite"/>
    </source>
</evidence>
<name>A0A258FQB8_9CAUL</name>
<protein>
    <recommendedName>
        <fullName evidence="5">Sulfur globule protein</fullName>
    </recommendedName>
</protein>
<gene>
    <name evidence="3" type="ORF">B7Z01_04425</name>
</gene>
<dbReference type="EMBL" id="NCEB01000007">
    <property type="protein sequence ID" value="OYX34790.1"/>
    <property type="molecule type" value="Genomic_DNA"/>
</dbReference>
<sequence>MEDGMRAVWMTGALIAGMLASAATAQTWGQPYHRAPVVTWGQSHGSWGGGLTEWDGRAYAATGYAATGRVNGPAPAHGGDGYGGDYGYGQGYGDPRAYRPPSRYGQGYGYGHDRGGRYGYSTGNRWTRWSSPPGRGYHDAYGYNDDRAPRGPDHRGDYRRDCDCGSGPYLYDR</sequence>
<dbReference type="Proteomes" id="UP000215595">
    <property type="component" value="Unassembled WGS sequence"/>
</dbReference>
<organism evidence="3 4">
    <name type="scientific">Brevundimonas subvibrioides</name>
    <dbReference type="NCBI Taxonomy" id="74313"/>
    <lineage>
        <taxon>Bacteria</taxon>
        <taxon>Pseudomonadati</taxon>
        <taxon>Pseudomonadota</taxon>
        <taxon>Alphaproteobacteria</taxon>
        <taxon>Caulobacterales</taxon>
        <taxon>Caulobacteraceae</taxon>
        <taxon>Brevundimonas</taxon>
    </lineage>
</organism>
<feature type="signal peptide" evidence="2">
    <location>
        <begin position="1"/>
        <end position="25"/>
    </location>
</feature>
<accession>A0A258FQB8</accession>
<feature type="compositionally biased region" description="Basic and acidic residues" evidence="1">
    <location>
        <begin position="144"/>
        <end position="159"/>
    </location>
</feature>
<feature type="chain" id="PRO_5012785031" description="Sulfur globule protein" evidence="2">
    <location>
        <begin position="26"/>
        <end position="173"/>
    </location>
</feature>
<evidence type="ECO:0008006" key="5">
    <source>
        <dbReference type="Google" id="ProtNLM"/>
    </source>
</evidence>
<comment type="caution">
    <text evidence="3">The sequence shown here is derived from an EMBL/GenBank/DDBJ whole genome shotgun (WGS) entry which is preliminary data.</text>
</comment>